<sequence length="29" mass="3256">MRREDRWQAIGLELDETGGGFGDVDSDMV</sequence>
<gene>
    <name evidence="1" type="ORF">UX78_C0005G0052</name>
</gene>
<dbReference type="EMBL" id="LCNM01000005">
    <property type="protein sequence ID" value="KKU56636.1"/>
    <property type="molecule type" value="Genomic_DNA"/>
</dbReference>
<comment type="caution">
    <text evidence="1">The sequence shown here is derived from an EMBL/GenBank/DDBJ whole genome shotgun (WGS) entry which is preliminary data.</text>
</comment>
<reference evidence="1 2" key="1">
    <citation type="journal article" date="2015" name="Nature">
        <title>rRNA introns, odd ribosomes, and small enigmatic genomes across a large radiation of phyla.</title>
        <authorList>
            <person name="Brown C.T."/>
            <person name="Hug L.A."/>
            <person name="Thomas B.C."/>
            <person name="Sharon I."/>
            <person name="Castelle C.J."/>
            <person name="Singh A."/>
            <person name="Wilkins M.J."/>
            <person name="Williams K.H."/>
            <person name="Banfield J.F."/>
        </authorList>
    </citation>
    <scope>NUCLEOTIDE SEQUENCE [LARGE SCALE GENOMIC DNA]</scope>
</reference>
<accession>A0A0G1RHN3</accession>
<protein>
    <submittedName>
        <fullName evidence="1">Uncharacterized protein</fullName>
    </submittedName>
</protein>
<dbReference type="AlphaFoldDB" id="A0A0G1RHN3"/>
<proteinExistence type="predicted"/>
<name>A0A0G1RHN3_9BACT</name>
<evidence type="ECO:0000313" key="2">
    <source>
        <dbReference type="Proteomes" id="UP000034607"/>
    </source>
</evidence>
<dbReference type="Proteomes" id="UP000034607">
    <property type="component" value="Unassembled WGS sequence"/>
</dbReference>
<evidence type="ECO:0000313" key="1">
    <source>
        <dbReference type="EMBL" id="KKU56636.1"/>
    </source>
</evidence>
<organism evidence="1 2">
    <name type="scientific">Candidatus Amesbacteria bacterium GW2011_GWA2_47_11</name>
    <dbReference type="NCBI Taxonomy" id="1618357"/>
    <lineage>
        <taxon>Bacteria</taxon>
        <taxon>Candidatus Amesiibacteriota</taxon>
    </lineage>
</organism>